<reference evidence="1" key="2">
    <citation type="journal article" date="2015" name="Data Brief">
        <title>Shoot transcriptome of the giant reed, Arundo donax.</title>
        <authorList>
            <person name="Barrero R.A."/>
            <person name="Guerrero F.D."/>
            <person name="Moolhuijzen P."/>
            <person name="Goolsby J.A."/>
            <person name="Tidwell J."/>
            <person name="Bellgard S.E."/>
            <person name="Bellgard M.I."/>
        </authorList>
    </citation>
    <scope>NUCLEOTIDE SEQUENCE</scope>
    <source>
        <tissue evidence="1">Shoot tissue taken approximately 20 cm above the soil surface</tissue>
    </source>
</reference>
<dbReference type="AlphaFoldDB" id="A0A0A9D9M7"/>
<organism evidence="1">
    <name type="scientific">Arundo donax</name>
    <name type="common">Giant reed</name>
    <name type="synonym">Donax arundinaceus</name>
    <dbReference type="NCBI Taxonomy" id="35708"/>
    <lineage>
        <taxon>Eukaryota</taxon>
        <taxon>Viridiplantae</taxon>
        <taxon>Streptophyta</taxon>
        <taxon>Embryophyta</taxon>
        <taxon>Tracheophyta</taxon>
        <taxon>Spermatophyta</taxon>
        <taxon>Magnoliopsida</taxon>
        <taxon>Liliopsida</taxon>
        <taxon>Poales</taxon>
        <taxon>Poaceae</taxon>
        <taxon>PACMAD clade</taxon>
        <taxon>Arundinoideae</taxon>
        <taxon>Arundineae</taxon>
        <taxon>Arundo</taxon>
    </lineage>
</organism>
<accession>A0A0A9D9M7</accession>
<proteinExistence type="predicted"/>
<protein>
    <submittedName>
        <fullName evidence="1">Uncharacterized protein</fullName>
    </submittedName>
</protein>
<dbReference type="EMBL" id="GBRH01212601">
    <property type="protein sequence ID" value="JAD85294.1"/>
    <property type="molecule type" value="Transcribed_RNA"/>
</dbReference>
<name>A0A0A9D9M7_ARUDO</name>
<sequence length="51" mass="6251">MDILLRRKKTFTSNLLKCRKRLHLHALERGKNSSMRYFLHILAQYAYINMR</sequence>
<evidence type="ECO:0000313" key="1">
    <source>
        <dbReference type="EMBL" id="JAD85294.1"/>
    </source>
</evidence>
<reference evidence="1" key="1">
    <citation type="submission" date="2014-09" db="EMBL/GenBank/DDBJ databases">
        <authorList>
            <person name="Magalhaes I.L.F."/>
            <person name="Oliveira U."/>
            <person name="Santos F.R."/>
            <person name="Vidigal T.H.D.A."/>
            <person name="Brescovit A.D."/>
            <person name="Santos A.J."/>
        </authorList>
    </citation>
    <scope>NUCLEOTIDE SEQUENCE</scope>
    <source>
        <tissue evidence="1">Shoot tissue taken approximately 20 cm above the soil surface</tissue>
    </source>
</reference>